<evidence type="ECO:0000256" key="10">
    <source>
        <dbReference type="ARBA" id="ARBA00047781"/>
    </source>
</evidence>
<reference evidence="15 17" key="2">
    <citation type="submission" date="2017-03" db="EMBL/GenBank/DDBJ databases">
        <title>Complete sequence of Clostridium formicaceticum DSM 92.</title>
        <authorList>
            <person name="Poehlein A."/>
            <person name="Karl M."/>
            <person name="Bengelsdorf F.R."/>
            <person name="Duerre P."/>
            <person name="Daniel R."/>
        </authorList>
    </citation>
    <scope>NUCLEOTIDE SEQUENCE [LARGE SCALE GENOMIC DNA]</scope>
    <source>
        <strain evidence="15 17">DSM 92</strain>
    </source>
</reference>
<dbReference type="InterPro" id="IPR017456">
    <property type="entry name" value="CTP_synthase_N"/>
</dbReference>
<feature type="binding site" evidence="11">
    <location>
        <begin position="383"/>
        <end position="386"/>
    </location>
    <ligand>
        <name>L-glutamine</name>
        <dbReference type="ChEBI" id="CHEBI:58359"/>
    </ligand>
</feature>
<evidence type="ECO:0000259" key="12">
    <source>
        <dbReference type="Pfam" id="PF00117"/>
    </source>
</evidence>
<feature type="binding site" evidence="11">
    <location>
        <position position="14"/>
    </location>
    <ligand>
        <name>CTP</name>
        <dbReference type="ChEBI" id="CHEBI:37563"/>
        <note>allosteric inhibitor</note>
    </ligand>
</feature>
<feature type="domain" description="Glutamine amidotransferase" evidence="12">
    <location>
        <begin position="303"/>
        <end position="527"/>
    </location>
</feature>
<evidence type="ECO:0000259" key="13">
    <source>
        <dbReference type="Pfam" id="PF06418"/>
    </source>
</evidence>
<feature type="binding site" evidence="11">
    <location>
        <position position="14"/>
    </location>
    <ligand>
        <name>UTP</name>
        <dbReference type="ChEBI" id="CHEBI:46398"/>
    </ligand>
</feature>
<comment type="caution">
    <text evidence="11">Lacks conserved residue(s) required for the propagation of feature annotation.</text>
</comment>
<dbReference type="PANTHER" id="PTHR11550:SF0">
    <property type="entry name" value="CTP SYNTHASE-RELATED"/>
    <property type="match status" value="1"/>
</dbReference>
<evidence type="ECO:0000256" key="6">
    <source>
        <dbReference type="ARBA" id="ARBA00022840"/>
    </source>
</evidence>
<feature type="binding site" evidence="11">
    <location>
        <position position="243"/>
    </location>
    <ligand>
        <name>ATP</name>
        <dbReference type="ChEBI" id="CHEBI:30616"/>
    </ligand>
</feature>
<feature type="binding site" evidence="11">
    <location>
        <position position="72"/>
    </location>
    <ligand>
        <name>Mg(2+)</name>
        <dbReference type="ChEBI" id="CHEBI:18420"/>
    </ligand>
</feature>
<dbReference type="EMBL" id="CP020559">
    <property type="protein sequence ID" value="ARE85816.1"/>
    <property type="molecule type" value="Genomic_DNA"/>
</dbReference>
<feature type="binding site" evidence="11">
    <location>
        <position position="406"/>
    </location>
    <ligand>
        <name>L-glutamine</name>
        <dbReference type="ChEBI" id="CHEBI:58359"/>
    </ligand>
</feature>
<protein>
    <recommendedName>
        <fullName evidence="11">CTP synthase</fullName>
        <ecNumber evidence="11">6.3.4.2</ecNumber>
    </recommendedName>
    <alternativeName>
        <fullName evidence="11">Cytidine 5'-triphosphate synthase</fullName>
    </alternativeName>
    <alternativeName>
        <fullName evidence="11">Cytidine triphosphate synthetase</fullName>
        <shortName evidence="11">CTP synthetase</shortName>
        <shortName evidence="11">CTPS</shortName>
    </alternativeName>
    <alternativeName>
        <fullName evidence="11">UTP--ammonia ligase</fullName>
    </alternativeName>
</protein>
<feature type="active site" evidence="11">
    <location>
        <position position="508"/>
    </location>
</feature>
<dbReference type="InterPro" id="IPR033828">
    <property type="entry name" value="GATase1_CTP_Synthase"/>
</dbReference>
<dbReference type="Pfam" id="PF06418">
    <property type="entry name" value="CTP_synth_N"/>
    <property type="match status" value="1"/>
</dbReference>
<evidence type="ECO:0000256" key="9">
    <source>
        <dbReference type="ARBA" id="ARBA00022975"/>
    </source>
</evidence>
<dbReference type="CDD" id="cd03113">
    <property type="entry name" value="CTPS_N"/>
    <property type="match status" value="1"/>
</dbReference>
<comment type="function">
    <text evidence="11">Catalyzes the ATP-dependent amination of UTP to CTP with either L-glutamine or ammonia as the source of nitrogen. Regulates intracellular CTP levels through interactions with the four ribonucleotide triphosphates.</text>
</comment>
<proteinExistence type="inferred from homology"/>
<dbReference type="GO" id="GO:0042802">
    <property type="term" value="F:identical protein binding"/>
    <property type="evidence" value="ECO:0007669"/>
    <property type="project" value="TreeGrafter"/>
</dbReference>
<dbReference type="KEGG" id="cfm:BJL90_06205"/>
<feature type="binding site" evidence="11">
    <location>
        <position position="72"/>
    </location>
    <ligand>
        <name>ATP</name>
        <dbReference type="ChEBI" id="CHEBI:30616"/>
    </ligand>
</feature>
<accession>A0AAC9WEJ9</accession>
<keyword evidence="5 11" id="KW-0547">Nucleotide-binding</keyword>
<dbReference type="Pfam" id="PF00117">
    <property type="entry name" value="GATase"/>
    <property type="match status" value="1"/>
</dbReference>
<dbReference type="InterPro" id="IPR017926">
    <property type="entry name" value="GATASE"/>
</dbReference>
<dbReference type="GO" id="GO:0097268">
    <property type="term" value="C:cytoophidium"/>
    <property type="evidence" value="ECO:0007669"/>
    <property type="project" value="UniProtKB-ARBA"/>
</dbReference>
<evidence type="ECO:0000256" key="8">
    <source>
        <dbReference type="ARBA" id="ARBA00022962"/>
    </source>
</evidence>
<keyword evidence="8 11" id="KW-0315">Glutamine amidotransferase</keyword>
<comment type="catalytic activity">
    <reaction evidence="11">
        <text>UTP + NH4(+) + ATP = CTP + ADP + phosphate + 2 H(+)</text>
        <dbReference type="Rhea" id="RHEA:16597"/>
        <dbReference type="ChEBI" id="CHEBI:15378"/>
        <dbReference type="ChEBI" id="CHEBI:28938"/>
        <dbReference type="ChEBI" id="CHEBI:30616"/>
        <dbReference type="ChEBI" id="CHEBI:37563"/>
        <dbReference type="ChEBI" id="CHEBI:43474"/>
        <dbReference type="ChEBI" id="CHEBI:46398"/>
        <dbReference type="ChEBI" id="CHEBI:456216"/>
    </reaction>
</comment>
<dbReference type="CDD" id="cd01746">
    <property type="entry name" value="GATase1_CTP_Synthase"/>
    <property type="match status" value="1"/>
</dbReference>
<evidence type="ECO:0000313" key="16">
    <source>
        <dbReference type="Proteomes" id="UP000177894"/>
    </source>
</evidence>
<feature type="binding site" evidence="11">
    <location>
        <begin position="15"/>
        <end position="20"/>
    </location>
    <ligand>
        <name>ATP</name>
        <dbReference type="ChEBI" id="CHEBI:30616"/>
    </ligand>
</feature>
<evidence type="ECO:0000256" key="1">
    <source>
        <dbReference type="ARBA" id="ARBA00005171"/>
    </source>
</evidence>
<evidence type="ECO:0000256" key="3">
    <source>
        <dbReference type="ARBA" id="ARBA00022598"/>
    </source>
</evidence>
<keyword evidence="6 11" id="KW-0067">ATP-binding</keyword>
<dbReference type="GO" id="GO:0046872">
    <property type="term" value="F:metal ion binding"/>
    <property type="evidence" value="ECO:0007669"/>
    <property type="project" value="UniProtKB-KW"/>
</dbReference>
<comment type="catalytic activity">
    <reaction evidence="11">
        <text>L-glutamine + H2O = L-glutamate + NH4(+)</text>
        <dbReference type="Rhea" id="RHEA:15889"/>
        <dbReference type="ChEBI" id="CHEBI:15377"/>
        <dbReference type="ChEBI" id="CHEBI:28938"/>
        <dbReference type="ChEBI" id="CHEBI:29985"/>
        <dbReference type="ChEBI" id="CHEBI:58359"/>
    </reaction>
</comment>
<gene>
    <name evidence="11 15" type="primary">pyrG</name>
    <name evidence="14" type="ORF">BJL90_06205</name>
    <name evidence="15" type="ORF">CLFO_01320</name>
</gene>
<dbReference type="Proteomes" id="UP000192478">
    <property type="component" value="Chromosome"/>
</dbReference>
<dbReference type="InterPro" id="IPR004468">
    <property type="entry name" value="CTP_synthase"/>
</dbReference>
<feature type="binding site" evidence="11">
    <location>
        <position position="225"/>
    </location>
    <ligand>
        <name>UTP</name>
        <dbReference type="ChEBI" id="CHEBI:46398"/>
    </ligand>
</feature>
<evidence type="ECO:0000256" key="2">
    <source>
        <dbReference type="ARBA" id="ARBA00007533"/>
    </source>
</evidence>
<name>A0AAC9WEJ9_9CLOT</name>
<feature type="binding site" evidence="11">
    <location>
        <position position="355"/>
    </location>
    <ligand>
        <name>L-glutamine</name>
        <dbReference type="ChEBI" id="CHEBI:58359"/>
    </ligand>
</feature>
<dbReference type="NCBIfam" id="TIGR00337">
    <property type="entry name" value="PyrG"/>
    <property type="match status" value="1"/>
</dbReference>
<dbReference type="PANTHER" id="PTHR11550">
    <property type="entry name" value="CTP SYNTHASE"/>
    <property type="match status" value="1"/>
</dbReference>
<evidence type="ECO:0000313" key="15">
    <source>
        <dbReference type="EMBL" id="ARE85816.1"/>
    </source>
</evidence>
<dbReference type="PROSITE" id="PS51273">
    <property type="entry name" value="GATASE_TYPE_1"/>
    <property type="match status" value="1"/>
</dbReference>
<dbReference type="SUPFAM" id="SSF52540">
    <property type="entry name" value="P-loop containing nucleoside triphosphate hydrolases"/>
    <property type="match status" value="1"/>
</dbReference>
<evidence type="ECO:0000256" key="7">
    <source>
        <dbReference type="ARBA" id="ARBA00022842"/>
    </source>
</evidence>
<sequence length="532" mass="59698">MSTKYIFITGGVVSSLGKGITAASLGQLLKSRGLKVTLQKFDPYLNIDPGTMSPYQHGEVFVTDDGAETDLDLGHYERFIDINLSKYSSVTSGKVYSAVINKERKGDYLGGTVQVIPHITNEIKERIYRVGRDGNFDVVITEVGGTVGDIESLPFLEAIRQIKYEVGRESTMYIHVTLVPYLGKAGELKTKPTQHSVKELRSIGIQPDLVVCRTEKPLSQEMKDKIGLFCNLDPGHVVQNMDAQSLYEVPLLLKEEKLDELVVKRLKLQAQEAELTQWREVVERDKNPKGRVKIALVGKYVELRDAYLSVSEALTHAGIYNNVKVDIDWIHSEDIIEDNVEDFLKGAQGILVPGGFGDRGVEGKISALKYARENNIPLLGICLGMQLAVIEYARNVLSLKDAHSSELNPDTTNPVIDLMPEQKDVEDMGGTMRLGLYPCKVYADTKAREAYGEDLIYERHRHRYEFNNHYRDALTEAGLIISGISPDERLVEIVEIKDHPWFVAAQFHPEFKSRPTRPHPLFRDFVKAAIGQ</sequence>
<dbReference type="GO" id="GO:0019856">
    <property type="term" value="P:pyrimidine nucleobase biosynthetic process"/>
    <property type="evidence" value="ECO:0007669"/>
    <property type="project" value="TreeGrafter"/>
</dbReference>
<dbReference type="Gene3D" id="3.40.50.880">
    <property type="match status" value="1"/>
</dbReference>
<evidence type="ECO:0000256" key="11">
    <source>
        <dbReference type="HAMAP-Rule" id="MF_01227"/>
    </source>
</evidence>
<keyword evidence="7 11" id="KW-0460">Magnesium</keyword>
<dbReference type="EMBL" id="CP017603">
    <property type="protein sequence ID" value="AOY75522.1"/>
    <property type="molecule type" value="Genomic_DNA"/>
</dbReference>
<dbReference type="InterPro" id="IPR029062">
    <property type="entry name" value="Class_I_gatase-like"/>
</dbReference>
<keyword evidence="9 11" id="KW-0665">Pyrimidine biosynthesis</keyword>
<dbReference type="GO" id="GO:0005829">
    <property type="term" value="C:cytosol"/>
    <property type="evidence" value="ECO:0007669"/>
    <property type="project" value="TreeGrafter"/>
</dbReference>
<dbReference type="RefSeq" id="WP_070965425.1">
    <property type="nucleotide sequence ID" value="NZ_CP017603.1"/>
</dbReference>
<keyword evidence="4 11" id="KW-0479">Metal-binding</keyword>
<dbReference type="FunFam" id="3.40.50.880:FF:000002">
    <property type="entry name" value="CTP synthase"/>
    <property type="match status" value="1"/>
</dbReference>
<reference evidence="14 16" key="1">
    <citation type="submission" date="2016-10" db="EMBL/GenBank/DDBJ databases">
        <title>Complete Genome Sequence of Acetogen Clostridium formicoaceticum ATCC 27076.</title>
        <authorList>
            <person name="Bao T."/>
            <person name="Cheng C."/>
            <person name="Zhao J."/>
            <person name="Yang S.-T."/>
            <person name="Wang J."/>
            <person name="Wang M."/>
        </authorList>
    </citation>
    <scope>NUCLEOTIDE SEQUENCE [LARGE SCALE GENOMIC DNA]</scope>
    <source>
        <strain evidence="14 16">ATCC 27076</strain>
    </source>
</reference>
<organism evidence="15 17">
    <name type="scientific">Clostridium formicaceticum</name>
    <dbReference type="NCBI Taxonomy" id="1497"/>
    <lineage>
        <taxon>Bacteria</taxon>
        <taxon>Bacillati</taxon>
        <taxon>Bacillota</taxon>
        <taxon>Clostridia</taxon>
        <taxon>Eubacteriales</taxon>
        <taxon>Clostridiaceae</taxon>
        <taxon>Clostridium</taxon>
    </lineage>
</organism>
<comment type="pathway">
    <text evidence="1 11">Pyrimidine metabolism; CTP biosynthesis via de novo pathway; CTP from UDP: step 2/2.</text>
</comment>
<evidence type="ECO:0000313" key="17">
    <source>
        <dbReference type="Proteomes" id="UP000192478"/>
    </source>
</evidence>
<comment type="subunit">
    <text evidence="11">Homotetramer.</text>
</comment>
<comment type="catalytic activity">
    <reaction evidence="10 11">
        <text>UTP + L-glutamine + ATP + H2O = CTP + L-glutamate + ADP + phosphate + 2 H(+)</text>
        <dbReference type="Rhea" id="RHEA:26426"/>
        <dbReference type="ChEBI" id="CHEBI:15377"/>
        <dbReference type="ChEBI" id="CHEBI:15378"/>
        <dbReference type="ChEBI" id="CHEBI:29985"/>
        <dbReference type="ChEBI" id="CHEBI:30616"/>
        <dbReference type="ChEBI" id="CHEBI:37563"/>
        <dbReference type="ChEBI" id="CHEBI:43474"/>
        <dbReference type="ChEBI" id="CHEBI:46398"/>
        <dbReference type="ChEBI" id="CHEBI:58359"/>
        <dbReference type="ChEBI" id="CHEBI:456216"/>
        <dbReference type="EC" id="6.3.4.2"/>
    </reaction>
</comment>
<dbReference type="GO" id="GO:0044210">
    <property type="term" value="P:'de novo' CTP biosynthetic process"/>
    <property type="evidence" value="ECO:0007669"/>
    <property type="project" value="UniProtKB-UniRule"/>
</dbReference>
<comment type="miscellaneous">
    <text evidence="11">CTPSs have evolved a hybrid strategy for distinguishing between UTP and CTP. The overlapping regions of the product feedback inhibitory and substrate sites recognize a common feature in both compounds, the triphosphate moiety. To differentiate isosteric substrate and product pyrimidine rings, an additional pocket far from the expected kinase/ligase catalytic site, specifically recognizes the cytosine and ribose portions of the product inhibitor.</text>
</comment>
<dbReference type="Proteomes" id="UP000177894">
    <property type="component" value="Chromosome"/>
</dbReference>
<dbReference type="SUPFAM" id="SSF52317">
    <property type="entry name" value="Class I glutamine amidotransferase-like"/>
    <property type="match status" value="1"/>
</dbReference>
<dbReference type="GO" id="GO:0003883">
    <property type="term" value="F:CTP synthase activity"/>
    <property type="evidence" value="ECO:0007669"/>
    <property type="project" value="UniProtKB-UniRule"/>
</dbReference>
<feature type="active site" description="Nucleophile; for glutamine hydrolysis" evidence="11">
    <location>
        <position position="382"/>
    </location>
</feature>
<comment type="activity regulation">
    <text evidence="11">Allosterically activated by GTP, when glutamine is the substrate; GTP has no effect on the reaction when ammonia is the substrate. The allosteric effector GTP functions by stabilizing the protein conformation that binds the tetrahedral intermediate(s) formed during glutamine hydrolysis. Inhibited by the product CTP, via allosteric rather than competitive inhibition.</text>
</comment>
<evidence type="ECO:0000256" key="5">
    <source>
        <dbReference type="ARBA" id="ARBA00022741"/>
    </source>
</evidence>
<feature type="region of interest" description="Amidoligase domain" evidence="11">
    <location>
        <begin position="1"/>
        <end position="268"/>
    </location>
</feature>
<evidence type="ECO:0000313" key="14">
    <source>
        <dbReference type="EMBL" id="AOY75522.1"/>
    </source>
</evidence>
<dbReference type="NCBIfam" id="NF003792">
    <property type="entry name" value="PRK05380.1"/>
    <property type="match status" value="1"/>
</dbReference>
<keyword evidence="16" id="KW-1185">Reference proteome</keyword>
<comment type="similarity">
    <text evidence="2 11">Belongs to the CTP synthase family.</text>
</comment>
<dbReference type="HAMAP" id="MF_01227">
    <property type="entry name" value="PyrG"/>
    <property type="match status" value="1"/>
</dbReference>
<dbReference type="Gene3D" id="3.40.50.300">
    <property type="entry name" value="P-loop containing nucleotide triphosphate hydrolases"/>
    <property type="match status" value="1"/>
</dbReference>
<feature type="binding site" evidence="11">
    <location>
        <position position="55"/>
    </location>
    <ligand>
        <name>L-glutamine</name>
        <dbReference type="ChEBI" id="CHEBI:58359"/>
    </ligand>
</feature>
<feature type="binding site" evidence="11">
    <location>
        <position position="142"/>
    </location>
    <ligand>
        <name>Mg(2+)</name>
        <dbReference type="ChEBI" id="CHEBI:18420"/>
    </ligand>
</feature>
<feature type="binding site" evidence="11">
    <location>
        <begin position="189"/>
        <end position="194"/>
    </location>
    <ligand>
        <name>UTP</name>
        <dbReference type="ChEBI" id="CHEBI:46398"/>
    </ligand>
</feature>
<dbReference type="EC" id="6.3.4.2" evidence="11"/>
<dbReference type="GO" id="GO:0005524">
    <property type="term" value="F:ATP binding"/>
    <property type="evidence" value="ECO:0007669"/>
    <property type="project" value="UniProtKB-KW"/>
</dbReference>
<feature type="active site" evidence="11">
    <location>
        <position position="510"/>
    </location>
</feature>
<keyword evidence="3 11" id="KW-0436">Ligase</keyword>
<dbReference type="FunFam" id="3.40.50.300:FF:000009">
    <property type="entry name" value="CTP synthase"/>
    <property type="match status" value="1"/>
</dbReference>
<feature type="binding site" evidence="11">
    <location>
        <begin position="189"/>
        <end position="194"/>
    </location>
    <ligand>
        <name>CTP</name>
        <dbReference type="ChEBI" id="CHEBI:37563"/>
        <note>allosteric inhibitor</note>
    </ligand>
</feature>
<dbReference type="AlphaFoldDB" id="A0AAC9WEJ9"/>
<feature type="binding site" evidence="11">
    <location>
        <begin position="149"/>
        <end position="151"/>
    </location>
    <ligand>
        <name>CTP</name>
        <dbReference type="ChEBI" id="CHEBI:37563"/>
        <note>allosteric inhibitor</note>
    </ligand>
</feature>
<feature type="binding site" evidence="11">
    <location>
        <position position="463"/>
    </location>
    <ligand>
        <name>L-glutamine</name>
        <dbReference type="ChEBI" id="CHEBI:58359"/>
    </ligand>
</feature>
<evidence type="ECO:0000256" key="4">
    <source>
        <dbReference type="ARBA" id="ARBA00022723"/>
    </source>
</evidence>
<feature type="domain" description="CTP synthase N-terminal" evidence="13">
    <location>
        <begin position="4"/>
        <end position="268"/>
    </location>
</feature>
<feature type="binding site" evidence="11">
    <location>
        <position position="225"/>
    </location>
    <ligand>
        <name>CTP</name>
        <dbReference type="ChEBI" id="CHEBI:37563"/>
        <note>allosteric inhibitor</note>
    </ligand>
</feature>
<dbReference type="InterPro" id="IPR027417">
    <property type="entry name" value="P-loop_NTPase"/>
</dbReference>